<dbReference type="KEGG" id="yrb:UGYR_13655"/>
<name>A0A085U459_YERRU</name>
<keyword evidence="3 7" id="KW-0238">DNA-binding</keyword>
<accession>A0A085U459</accession>
<dbReference type="InterPro" id="IPR058245">
    <property type="entry name" value="NreC/VraR/RcsB-like_REC"/>
</dbReference>
<dbReference type="CDD" id="cd17535">
    <property type="entry name" value="REC_NarL-like"/>
    <property type="match status" value="1"/>
</dbReference>
<dbReference type="Pfam" id="PF00072">
    <property type="entry name" value="Response_reg"/>
    <property type="match status" value="1"/>
</dbReference>
<dbReference type="EMBL" id="UHJG01000001">
    <property type="protein sequence ID" value="SUQ00087.1"/>
    <property type="molecule type" value="Genomic_DNA"/>
</dbReference>
<dbReference type="RefSeq" id="WP_004722140.1">
    <property type="nucleotide sequence ID" value="NZ_CABIHR010000012.1"/>
</dbReference>
<dbReference type="EMBL" id="LN681231">
    <property type="protein sequence ID" value="CEK26529.1"/>
    <property type="molecule type" value="Genomic_DNA"/>
</dbReference>
<dbReference type="SMART" id="SM00448">
    <property type="entry name" value="REC"/>
    <property type="match status" value="1"/>
</dbReference>
<feature type="domain" description="Response regulatory" evidence="6">
    <location>
        <begin position="8"/>
        <end position="150"/>
    </location>
</feature>
<dbReference type="PANTHER" id="PTHR43214:SF17">
    <property type="entry name" value="TRANSCRIPTIONAL REGULATORY PROTEIN RCSB"/>
    <property type="match status" value="1"/>
</dbReference>
<dbReference type="GeneID" id="66878503"/>
<sequence>MPTPSKLNIIVAEDESLSRVALKAILENYPFDNRDITRPLIYSDFTLDVVGSTEHAAGLIKLLKDHKVDLLLLDYALAPSPEAFQQPNIPLDGITLLKRILKIQPDLKVIVHTAHNNLSVARIVYQAGAHAFVNKSGNILELFFAITHAAQGKKYFPADLMGNLSAGKNDSVNNLSERETEVLRLLLSGLDQKNIGHQLNISFKTVSNTKIRAFKKLGITSNADFFKYANEIDL</sequence>
<dbReference type="PROSITE" id="PS50110">
    <property type="entry name" value="RESPONSE_REGULATORY"/>
    <property type="match status" value="1"/>
</dbReference>
<dbReference type="PANTHER" id="PTHR43214">
    <property type="entry name" value="TWO-COMPONENT RESPONSE REGULATOR"/>
    <property type="match status" value="1"/>
</dbReference>
<dbReference type="Gene3D" id="1.10.10.10">
    <property type="entry name" value="Winged helix-like DNA-binding domain superfamily/Winged helix DNA-binding domain"/>
    <property type="match status" value="1"/>
</dbReference>
<dbReference type="InterPro" id="IPR001789">
    <property type="entry name" value="Sig_transdc_resp-reg_receiver"/>
</dbReference>
<feature type="domain" description="HTH luxR-type" evidence="5">
    <location>
        <begin position="168"/>
        <end position="233"/>
    </location>
</feature>
<dbReference type="PATRIC" id="fig|29486.44.peg.2920"/>
<reference evidence="8 9" key="2">
    <citation type="submission" date="2018-06" db="EMBL/GenBank/DDBJ databases">
        <authorList>
            <consortium name="Pathogen Informatics"/>
            <person name="Doyle S."/>
        </authorList>
    </citation>
    <scope>NUCLEOTIDE SEQUENCE [LARGE SCALE GENOMIC DNA]</scope>
    <source>
        <strain evidence="8 9">NCTC10476</strain>
    </source>
</reference>
<reference evidence="7" key="1">
    <citation type="journal article" date="2015" name="Genome Announc.">
        <title>Complete Genome Sequence of Yersinia ruckeri Strain CSF007-82, Etiologic Agent of Red Mouth Disease in Salmonid Fish.</title>
        <authorList>
            <person name="Nelson M.C."/>
            <person name="LaPatra S.E."/>
            <person name="Welch T.J."/>
            <person name="Graf J."/>
        </authorList>
    </citation>
    <scope>NUCLEOTIDE SEQUENCE</scope>
    <source>
        <strain evidence="7">CSF007-82</strain>
    </source>
</reference>
<keyword evidence="1 4" id="KW-0597">Phosphoprotein</keyword>
<dbReference type="InterPro" id="IPR039420">
    <property type="entry name" value="WalR-like"/>
</dbReference>
<dbReference type="GO" id="GO:0000160">
    <property type="term" value="P:phosphorelay signal transduction system"/>
    <property type="evidence" value="ECO:0007669"/>
    <property type="project" value="InterPro"/>
</dbReference>
<dbReference type="CDD" id="cd06170">
    <property type="entry name" value="LuxR_C_like"/>
    <property type="match status" value="1"/>
</dbReference>
<evidence type="ECO:0000313" key="7">
    <source>
        <dbReference type="EMBL" id="CEK26529.1"/>
    </source>
</evidence>
<dbReference type="SUPFAM" id="SSF46894">
    <property type="entry name" value="C-terminal effector domain of the bipartite response regulators"/>
    <property type="match status" value="1"/>
</dbReference>
<evidence type="ECO:0000256" key="2">
    <source>
        <dbReference type="ARBA" id="ARBA00023012"/>
    </source>
</evidence>
<dbReference type="InterPro" id="IPR011006">
    <property type="entry name" value="CheY-like_superfamily"/>
</dbReference>
<dbReference type="PROSITE" id="PS50043">
    <property type="entry name" value="HTH_LUXR_2"/>
    <property type="match status" value="1"/>
</dbReference>
<evidence type="ECO:0000256" key="1">
    <source>
        <dbReference type="ARBA" id="ARBA00022553"/>
    </source>
</evidence>
<proteinExistence type="predicted"/>
<dbReference type="PRINTS" id="PR00038">
    <property type="entry name" value="HTHLUXR"/>
</dbReference>
<dbReference type="GO" id="GO:0006355">
    <property type="term" value="P:regulation of DNA-templated transcription"/>
    <property type="evidence" value="ECO:0007669"/>
    <property type="project" value="InterPro"/>
</dbReference>
<evidence type="ECO:0000259" key="6">
    <source>
        <dbReference type="PROSITE" id="PS50110"/>
    </source>
</evidence>
<dbReference type="InterPro" id="IPR000792">
    <property type="entry name" value="Tscrpt_reg_LuxR_C"/>
</dbReference>
<dbReference type="GO" id="GO:0003677">
    <property type="term" value="F:DNA binding"/>
    <property type="evidence" value="ECO:0007669"/>
    <property type="project" value="UniProtKB-KW"/>
</dbReference>
<dbReference type="InterPro" id="IPR016032">
    <property type="entry name" value="Sig_transdc_resp-reg_C-effctor"/>
</dbReference>
<organism evidence="7">
    <name type="scientific">Yersinia ruckeri</name>
    <dbReference type="NCBI Taxonomy" id="29486"/>
    <lineage>
        <taxon>Bacteria</taxon>
        <taxon>Pseudomonadati</taxon>
        <taxon>Pseudomonadota</taxon>
        <taxon>Gammaproteobacteria</taxon>
        <taxon>Enterobacterales</taxon>
        <taxon>Yersiniaceae</taxon>
        <taxon>Yersinia</taxon>
    </lineage>
</organism>
<dbReference type="Proteomes" id="UP000255169">
    <property type="component" value="Unassembled WGS sequence"/>
</dbReference>
<dbReference type="SMART" id="SM00421">
    <property type="entry name" value="HTH_LUXR"/>
    <property type="match status" value="1"/>
</dbReference>
<dbReference type="Pfam" id="PF00196">
    <property type="entry name" value="GerE"/>
    <property type="match status" value="1"/>
</dbReference>
<dbReference type="AlphaFoldDB" id="A0A085U459"/>
<dbReference type="eggNOG" id="COG2197">
    <property type="taxonomic scope" value="Bacteria"/>
</dbReference>
<keyword evidence="9" id="KW-1185">Reference proteome</keyword>
<dbReference type="Gene3D" id="3.40.50.2300">
    <property type="match status" value="1"/>
</dbReference>
<dbReference type="OrthoDB" id="9796655at2"/>
<feature type="modified residue" description="4-aspartylphosphate" evidence="4">
    <location>
        <position position="74"/>
    </location>
</feature>
<gene>
    <name evidence="8" type="primary">ysrR</name>
    <name evidence="7" type="ORF">CSF007_3750</name>
    <name evidence="8" type="ORF">NCTC10476_01360</name>
</gene>
<keyword evidence="2" id="KW-0902">Two-component regulatory system</keyword>
<evidence type="ECO:0000256" key="4">
    <source>
        <dbReference type="PROSITE-ProRule" id="PRU00169"/>
    </source>
</evidence>
<evidence type="ECO:0000256" key="3">
    <source>
        <dbReference type="ARBA" id="ARBA00023125"/>
    </source>
</evidence>
<dbReference type="SUPFAM" id="SSF52172">
    <property type="entry name" value="CheY-like"/>
    <property type="match status" value="1"/>
</dbReference>
<protein>
    <submittedName>
        <fullName evidence="7">DNA-binding response regulator, LuxR family</fullName>
    </submittedName>
    <submittedName>
        <fullName evidence="8">Response regulator protein</fullName>
    </submittedName>
</protein>
<evidence type="ECO:0000259" key="5">
    <source>
        <dbReference type="PROSITE" id="PS50043"/>
    </source>
</evidence>
<dbReference type="STRING" id="29486.UGYR_13655"/>
<evidence type="ECO:0000313" key="8">
    <source>
        <dbReference type="EMBL" id="SUQ00087.1"/>
    </source>
</evidence>
<dbReference type="InterPro" id="IPR036388">
    <property type="entry name" value="WH-like_DNA-bd_sf"/>
</dbReference>
<evidence type="ECO:0000313" key="9">
    <source>
        <dbReference type="Proteomes" id="UP000255169"/>
    </source>
</evidence>
<dbReference type="KEGG" id="yru:BD65_2654"/>